<dbReference type="KEGG" id="bsen:DP114_11685"/>
<dbReference type="Proteomes" id="UP000503129">
    <property type="component" value="Chromosome"/>
</dbReference>
<dbReference type="InterPro" id="IPR021373">
    <property type="entry name" value="DUF2993"/>
</dbReference>
<dbReference type="Pfam" id="PF11209">
    <property type="entry name" value="LmeA"/>
    <property type="match status" value="1"/>
</dbReference>
<evidence type="ECO:0000313" key="2">
    <source>
        <dbReference type="Proteomes" id="UP000503129"/>
    </source>
</evidence>
<proteinExistence type="predicted"/>
<gene>
    <name evidence="1" type="ORF">DP114_11685</name>
</gene>
<dbReference type="AlphaFoldDB" id="A0A856MCP8"/>
<evidence type="ECO:0000313" key="1">
    <source>
        <dbReference type="EMBL" id="QDL08468.1"/>
    </source>
</evidence>
<accession>A0A856MCP8</accession>
<dbReference type="EMBL" id="CP030118">
    <property type="protein sequence ID" value="QDL08468.1"/>
    <property type="molecule type" value="Genomic_DNA"/>
</dbReference>
<protein>
    <submittedName>
        <fullName evidence="1">DUF2993 domain-containing protein</fullName>
    </submittedName>
</protein>
<keyword evidence="2" id="KW-1185">Reference proteome</keyword>
<name>A0A856MCP8_9CYAN</name>
<reference evidence="1 2" key="1">
    <citation type="submission" date="2018-06" db="EMBL/GenBank/DDBJ databases">
        <title>Comparative genomics of Brasilonema spp. strains.</title>
        <authorList>
            <person name="Alvarenga D.O."/>
            <person name="Fiore M.F."/>
            <person name="Varani A.M."/>
        </authorList>
    </citation>
    <scope>NUCLEOTIDE SEQUENCE [LARGE SCALE GENOMIC DNA]</scope>
    <source>
        <strain evidence="1 2">CENA114</strain>
    </source>
</reference>
<dbReference type="RefSeq" id="WP_171976137.1">
    <property type="nucleotide sequence ID" value="NZ_CAWOXK010000001.1"/>
</dbReference>
<organism evidence="1 2">
    <name type="scientific">Brasilonema sennae CENA114</name>
    <dbReference type="NCBI Taxonomy" id="415709"/>
    <lineage>
        <taxon>Bacteria</taxon>
        <taxon>Bacillati</taxon>
        <taxon>Cyanobacteriota</taxon>
        <taxon>Cyanophyceae</taxon>
        <taxon>Nostocales</taxon>
        <taxon>Scytonemataceae</taxon>
        <taxon>Brasilonema</taxon>
        <taxon>Bromeliae group (in: Brasilonema)</taxon>
    </lineage>
</organism>
<sequence>MLGGLTGLTDPKGADWGERMLNTVASQTIRHLFSQSESVEVSVRCNPSSKLLQGSIDSFTMKGRGLVIRRQFAAEELFVETDAVAIDFSSVLSGKLRLKQPTQAIAQVTLLEAGINQSFKAELVTKRLENLTTPALTALSGGQPVSFPEVEVKLLPQNRLRILAKADLNNGTLVPLNMTVTIGIERRRRVSFKNPEIDLNEVSEAQKEISQTLSLALVEILDNMVDLDRFDLDGVKMRLNRLETEGERLIFSGYAEIERIPKNP</sequence>